<feature type="compositionally biased region" description="Basic residues" evidence="1">
    <location>
        <begin position="522"/>
        <end position="538"/>
    </location>
</feature>
<feature type="compositionally biased region" description="Basic and acidic residues" evidence="1">
    <location>
        <begin position="539"/>
        <end position="574"/>
    </location>
</feature>
<feature type="compositionally biased region" description="Polar residues" evidence="1">
    <location>
        <begin position="618"/>
        <end position="630"/>
    </location>
</feature>
<feature type="compositionally biased region" description="Low complexity" evidence="1">
    <location>
        <begin position="749"/>
        <end position="765"/>
    </location>
</feature>
<feature type="compositionally biased region" description="Basic and acidic residues" evidence="1">
    <location>
        <begin position="498"/>
        <end position="507"/>
    </location>
</feature>
<feature type="region of interest" description="Disordered" evidence="1">
    <location>
        <begin position="749"/>
        <end position="936"/>
    </location>
</feature>
<dbReference type="RefSeq" id="XP_016605714.1">
    <property type="nucleotide sequence ID" value="XM_016757609.1"/>
</dbReference>
<feature type="compositionally biased region" description="Basic and acidic residues" evidence="1">
    <location>
        <begin position="295"/>
        <end position="311"/>
    </location>
</feature>
<dbReference type="InParanoid" id="A0A0L0H9V1"/>
<dbReference type="AlphaFoldDB" id="A0A0L0H9V1"/>
<feature type="region of interest" description="Disordered" evidence="1">
    <location>
        <begin position="199"/>
        <end position="252"/>
    </location>
</feature>
<feature type="compositionally biased region" description="Acidic residues" evidence="1">
    <location>
        <begin position="434"/>
        <end position="446"/>
    </location>
</feature>
<accession>A0A0L0H9V1</accession>
<feature type="compositionally biased region" description="Basic residues" evidence="1">
    <location>
        <begin position="831"/>
        <end position="840"/>
    </location>
</feature>
<feature type="region of interest" description="Disordered" evidence="1">
    <location>
        <begin position="291"/>
        <end position="735"/>
    </location>
</feature>
<dbReference type="VEuPathDB" id="FungiDB:SPPG_09443"/>
<feature type="compositionally biased region" description="Basic and acidic residues" evidence="1">
    <location>
        <begin position="358"/>
        <end position="370"/>
    </location>
</feature>
<proteinExistence type="predicted"/>
<feature type="compositionally biased region" description="Low complexity" evidence="1">
    <location>
        <begin position="865"/>
        <end position="884"/>
    </location>
</feature>
<dbReference type="OMA" id="MEMERTS"/>
<feature type="compositionally biased region" description="Low complexity" evidence="1">
    <location>
        <begin position="321"/>
        <end position="332"/>
    </location>
</feature>
<feature type="compositionally biased region" description="Acidic residues" evidence="1">
    <location>
        <begin position="341"/>
        <end position="357"/>
    </location>
</feature>
<feature type="compositionally biased region" description="Basic residues" evidence="1">
    <location>
        <begin position="893"/>
        <end position="903"/>
    </location>
</feature>
<evidence type="ECO:0000313" key="2">
    <source>
        <dbReference type="EMBL" id="KNC97674.1"/>
    </source>
</evidence>
<gene>
    <name evidence="2" type="ORF">SPPG_09443</name>
</gene>
<reference evidence="2 3" key="1">
    <citation type="submission" date="2009-08" db="EMBL/GenBank/DDBJ databases">
        <title>The Genome Sequence of Spizellomyces punctatus strain DAOM BR117.</title>
        <authorList>
            <consortium name="The Broad Institute Genome Sequencing Platform"/>
            <person name="Russ C."/>
            <person name="Cuomo C."/>
            <person name="Shea T."/>
            <person name="Young S.K."/>
            <person name="Zeng Q."/>
            <person name="Koehrsen M."/>
            <person name="Haas B."/>
            <person name="Borodovsky M."/>
            <person name="Guigo R."/>
            <person name="Alvarado L."/>
            <person name="Berlin A."/>
            <person name="Bochicchio J."/>
            <person name="Borenstein D."/>
            <person name="Chapman S."/>
            <person name="Chen Z."/>
            <person name="Engels R."/>
            <person name="Freedman E."/>
            <person name="Gellesch M."/>
            <person name="Goldberg J."/>
            <person name="Griggs A."/>
            <person name="Gujja S."/>
            <person name="Heiman D."/>
            <person name="Hepburn T."/>
            <person name="Howarth C."/>
            <person name="Jen D."/>
            <person name="Larson L."/>
            <person name="Lewis B."/>
            <person name="Mehta T."/>
            <person name="Park D."/>
            <person name="Pearson M."/>
            <person name="Roberts A."/>
            <person name="Saif S."/>
            <person name="Shenoy N."/>
            <person name="Sisk P."/>
            <person name="Stolte C."/>
            <person name="Sykes S."/>
            <person name="Thomson T."/>
            <person name="Walk T."/>
            <person name="White J."/>
            <person name="Yandava C."/>
            <person name="Burger G."/>
            <person name="Gray M.W."/>
            <person name="Holland P.W.H."/>
            <person name="King N."/>
            <person name="Lang F.B.F."/>
            <person name="Roger A.J."/>
            <person name="Ruiz-Trillo I."/>
            <person name="Lander E."/>
            <person name="Nusbaum C."/>
        </authorList>
    </citation>
    <scope>NUCLEOTIDE SEQUENCE [LARGE SCALE GENOMIC DNA]</scope>
    <source>
        <strain evidence="2 3">DAOM BR117</strain>
    </source>
</reference>
<feature type="compositionally biased region" description="Basic and acidic residues" evidence="1">
    <location>
        <begin position="702"/>
        <end position="712"/>
    </location>
</feature>
<keyword evidence="3" id="KW-1185">Reference proteome</keyword>
<sequence length="936" mass="102915">MAGSIAVVALPFFADKMNRTPKEILSAWTSDRFGSEPRRQSTNISRQRLNVNFCVALSPSFDPVTYTPRDQLILKSQFLTVVTFPEETSVREVKSKALETWREVEQTDYERTVDPSRIRQLIFRNSDNSTVPENLLVAEAFDEREYVHVVAVVNHEDSYEDIVLKEGIENGVPNSLERAERPPAGKAVTIKRFRSNLSPSVESVSGDDLTPTVKAASSKDAPHNKRRRTEKSQDILLLDDQDNNTRTLPNGSNHSVITLSSLSVENHFSDSPSKGRGTSVFRRINDGADEASAVAEDHSSDASTQDARKETSYSGHFAQSDVVGVDAEVAAETNPAHQDEEPSDKDEDSDSGSETEAEAEKVDPNVKNDDDLAAVNETEVKDSEDSEEESEEEEEVKGEEAEVSDDQEEEEMEGNEEETENEAEDEVDSKKADEDIDENEDGDEDRDEHLSSAISKSDAKRPNVSGEGSVPHANGTLSVSGAQNERDEEEDVHGVVPHSHDGVKNIEDQNGDLGSRSESKYRMPKPKHPPKLSPRRRKMLEAEKSMEGAKNKEVVEDQRGRKIADKGNAEKSKSMLDAPVSNSVASPGSKGHTALVSPPASPRSRKRKGSPSDEVSLEESTANRQTTTVGRGNCDLPLLSNVTAPQEDEQSDSEYEEATFSQLFPKSQVESPTLLSQMPIPERSDDELHPPGRNILSAKDTAVWRESADDRSSLTQTKHRKIQKSESRLSGISRLRTYNSLTEIAASQLSSSSQNLNGFNFSQNSTMSQSFLGSNNSASLDDEDDDEDEDEDEDEEEDAGDASNGSSSDSDSSDKGEENLAPSQPAIRLAGQKKRRKRKSVFLELAADVDGPKARNPPKRVSAPLTQQTLQRSRSQSSNFSWSQPLPVTGVHKPAKSARRKSKPITTDALRKSAMQPKITQSPEELARELDGVDSD</sequence>
<organism evidence="2 3">
    <name type="scientific">Spizellomyces punctatus (strain DAOM BR117)</name>
    <dbReference type="NCBI Taxonomy" id="645134"/>
    <lineage>
        <taxon>Eukaryota</taxon>
        <taxon>Fungi</taxon>
        <taxon>Fungi incertae sedis</taxon>
        <taxon>Chytridiomycota</taxon>
        <taxon>Chytridiomycota incertae sedis</taxon>
        <taxon>Chytridiomycetes</taxon>
        <taxon>Spizellomycetales</taxon>
        <taxon>Spizellomycetaceae</taxon>
        <taxon>Spizellomyces</taxon>
    </lineage>
</organism>
<feature type="compositionally biased region" description="Acidic residues" evidence="1">
    <location>
        <begin position="384"/>
        <end position="427"/>
    </location>
</feature>
<feature type="compositionally biased region" description="Acidic residues" evidence="1">
    <location>
        <begin position="646"/>
        <end position="657"/>
    </location>
</feature>
<dbReference type="GeneID" id="27692568"/>
<feature type="compositionally biased region" description="Polar residues" evidence="1">
    <location>
        <begin position="766"/>
        <end position="779"/>
    </location>
</feature>
<feature type="compositionally biased region" description="Acidic residues" evidence="1">
    <location>
        <begin position="780"/>
        <end position="800"/>
    </location>
</feature>
<feature type="compositionally biased region" description="Basic and acidic residues" evidence="1">
    <location>
        <begin position="925"/>
        <end position="936"/>
    </location>
</feature>
<name>A0A0L0H9V1_SPIPD</name>
<dbReference type="EMBL" id="KQ257463">
    <property type="protein sequence ID" value="KNC97674.1"/>
    <property type="molecule type" value="Genomic_DNA"/>
</dbReference>
<evidence type="ECO:0000313" key="3">
    <source>
        <dbReference type="Proteomes" id="UP000053201"/>
    </source>
</evidence>
<dbReference type="OrthoDB" id="2163132at2759"/>
<feature type="compositionally biased region" description="Low complexity" evidence="1">
    <location>
        <begin position="801"/>
        <end position="810"/>
    </location>
</feature>
<dbReference type="Proteomes" id="UP000053201">
    <property type="component" value="Unassembled WGS sequence"/>
</dbReference>
<protein>
    <submittedName>
        <fullName evidence="2">Uncharacterized protein</fullName>
    </submittedName>
</protein>
<evidence type="ECO:0000256" key="1">
    <source>
        <dbReference type="SAM" id="MobiDB-lite"/>
    </source>
</evidence>
<feature type="compositionally biased region" description="Polar residues" evidence="1">
    <location>
        <begin position="659"/>
        <end position="676"/>
    </location>
</feature>